<dbReference type="Pfam" id="PF00171">
    <property type="entry name" value="Aldedh"/>
    <property type="match status" value="1"/>
</dbReference>
<name>A0ABQ1Q2E0_9BACI</name>
<dbReference type="SUPFAM" id="SSF53720">
    <property type="entry name" value="ALDH-like"/>
    <property type="match status" value="1"/>
</dbReference>
<comment type="pathway">
    <text evidence="4">Amine and polyamine biosynthesis; betaine biosynthesis via choline pathway; betaine from betaine aldehyde: step 1/1.</text>
</comment>
<dbReference type="Gene3D" id="3.40.309.10">
    <property type="entry name" value="Aldehyde Dehydrogenase, Chain A, domain 2"/>
    <property type="match status" value="1"/>
</dbReference>
<reference evidence="10" key="1">
    <citation type="journal article" date="2019" name="Int. J. Syst. Evol. Microbiol.">
        <title>The Global Catalogue of Microorganisms (GCM) 10K type strain sequencing project: providing services to taxonomists for standard genome sequencing and annotation.</title>
        <authorList>
            <consortium name="The Broad Institute Genomics Platform"/>
            <consortium name="The Broad Institute Genome Sequencing Center for Infectious Disease"/>
            <person name="Wu L."/>
            <person name="Ma J."/>
        </authorList>
    </citation>
    <scope>NUCLEOTIDE SEQUENCE [LARGE SCALE GENOMIC DNA]</scope>
    <source>
        <strain evidence="10">CGMCC 1.15353</strain>
    </source>
</reference>
<evidence type="ECO:0000256" key="5">
    <source>
        <dbReference type="NCBIfam" id="TIGR01804"/>
    </source>
</evidence>
<keyword evidence="3" id="KW-0520">NAD</keyword>
<dbReference type="EMBL" id="BMIN01000006">
    <property type="protein sequence ID" value="GGD10181.1"/>
    <property type="molecule type" value="Genomic_DNA"/>
</dbReference>
<keyword evidence="2 7" id="KW-0560">Oxidoreductase</keyword>
<evidence type="ECO:0000256" key="7">
    <source>
        <dbReference type="RuleBase" id="RU003345"/>
    </source>
</evidence>
<comment type="caution">
    <text evidence="9">The sequence shown here is derived from an EMBL/GenBank/DDBJ whole genome shotgun (WGS) entry which is preliminary data.</text>
</comment>
<gene>
    <name evidence="9" type="primary">gbsA</name>
    <name evidence="9" type="ORF">GCM10011389_17140</name>
</gene>
<organism evidence="9 10">
    <name type="scientific">Pontibacillus salipaludis</name>
    <dbReference type="NCBI Taxonomy" id="1697394"/>
    <lineage>
        <taxon>Bacteria</taxon>
        <taxon>Bacillati</taxon>
        <taxon>Bacillota</taxon>
        <taxon>Bacilli</taxon>
        <taxon>Bacillales</taxon>
        <taxon>Bacillaceae</taxon>
        <taxon>Pontibacillus</taxon>
    </lineage>
</organism>
<evidence type="ECO:0000256" key="4">
    <source>
        <dbReference type="ARBA" id="ARBA00037921"/>
    </source>
</evidence>
<protein>
    <recommendedName>
        <fullName evidence="5">Betaine-aldehyde dehydrogenase</fullName>
        <ecNumber evidence="5">1.2.1.8</ecNumber>
    </recommendedName>
</protein>
<dbReference type="InterPro" id="IPR029510">
    <property type="entry name" value="Ald_DH_CS_GLU"/>
</dbReference>
<feature type="domain" description="Aldehyde dehydrogenase" evidence="8">
    <location>
        <begin position="15"/>
        <end position="480"/>
    </location>
</feature>
<dbReference type="CDD" id="cd07119">
    <property type="entry name" value="ALDH_BADH-GbsA"/>
    <property type="match status" value="1"/>
</dbReference>
<proteinExistence type="inferred from homology"/>
<dbReference type="InterPro" id="IPR011264">
    <property type="entry name" value="BADH"/>
</dbReference>
<dbReference type="InterPro" id="IPR016163">
    <property type="entry name" value="Ald_DH_C"/>
</dbReference>
<dbReference type="PROSITE" id="PS00687">
    <property type="entry name" value="ALDEHYDE_DEHYDR_GLU"/>
    <property type="match status" value="1"/>
</dbReference>
<dbReference type="PANTHER" id="PTHR43860:SF2">
    <property type="entry name" value="BETAINE ALDEHYDE DEHYDROGENASE-RELATED"/>
    <property type="match status" value="1"/>
</dbReference>
<sequence length="492" mass="53556">MDLKLKLQHYINGKWVGADSSDTRTIINPYNQEVIATVPEGNETEAKEAIAAARAAFDNGEWAATPATERGAILRTIAEFIERDKEELAYLESLDTGKTVEESRGDMEDIAGVFRYYAELADKDGGEMIDSPVANSISKVVREPVGVCGQITPWNYPLLQASWKLAPALATGNTLIMKPSEITPLTTVKVFQLIEEAGVPAGVANLVLGAGSTIGAELSANEDVDLISFTGGIVTGKKIMQAASSNVKKLALELGGKNPNIIFADADFETAVDQALNGVFFHAGQICSAGTRLIVEESIHDEFVQALVERVKKFKLGSGFDEDTQMGPLISAEHLQKVEQYVEAGVQEGATLAVGGKRPEDPELQKGFFYLPTIFTDCTSDMTVVQEEAFGPIITVEKFSTEEEAVKISNDSIYGLAGGVWTNDTRKAERCAAKMRMGTVWVNDFNLYFPHAPWGGFKQSGIGRELGKLGLEEYTETKHIFQNLNPEPINWF</sequence>
<dbReference type="InterPro" id="IPR016161">
    <property type="entry name" value="Ald_DH/histidinol_DH"/>
</dbReference>
<dbReference type="Proteomes" id="UP000642571">
    <property type="component" value="Unassembled WGS sequence"/>
</dbReference>
<dbReference type="InterPro" id="IPR015590">
    <property type="entry name" value="Aldehyde_DH_dom"/>
</dbReference>
<evidence type="ECO:0000313" key="10">
    <source>
        <dbReference type="Proteomes" id="UP000642571"/>
    </source>
</evidence>
<dbReference type="NCBIfam" id="TIGR01804">
    <property type="entry name" value="BADH"/>
    <property type="match status" value="1"/>
</dbReference>
<evidence type="ECO:0000256" key="2">
    <source>
        <dbReference type="ARBA" id="ARBA00023002"/>
    </source>
</evidence>
<keyword evidence="10" id="KW-1185">Reference proteome</keyword>
<dbReference type="PROSITE" id="PS00070">
    <property type="entry name" value="ALDEHYDE_DEHYDR_CYS"/>
    <property type="match status" value="1"/>
</dbReference>
<comment type="similarity">
    <text evidence="1 7">Belongs to the aldehyde dehydrogenase family.</text>
</comment>
<evidence type="ECO:0000313" key="9">
    <source>
        <dbReference type="EMBL" id="GGD10181.1"/>
    </source>
</evidence>
<dbReference type="InterPro" id="IPR016160">
    <property type="entry name" value="Ald_DH_CS_CYS"/>
</dbReference>
<evidence type="ECO:0000256" key="6">
    <source>
        <dbReference type="PROSITE-ProRule" id="PRU10007"/>
    </source>
</evidence>
<evidence type="ECO:0000259" key="8">
    <source>
        <dbReference type="Pfam" id="PF00171"/>
    </source>
</evidence>
<dbReference type="EC" id="1.2.1.8" evidence="5"/>
<dbReference type="InterPro" id="IPR016162">
    <property type="entry name" value="Ald_DH_N"/>
</dbReference>
<accession>A0ABQ1Q2E0</accession>
<dbReference type="Gene3D" id="3.40.605.10">
    <property type="entry name" value="Aldehyde Dehydrogenase, Chain A, domain 1"/>
    <property type="match status" value="1"/>
</dbReference>
<feature type="active site" evidence="6">
    <location>
        <position position="253"/>
    </location>
</feature>
<dbReference type="PANTHER" id="PTHR43860">
    <property type="entry name" value="BETAINE ALDEHYDE DEHYDROGENASE"/>
    <property type="match status" value="1"/>
</dbReference>
<evidence type="ECO:0000256" key="3">
    <source>
        <dbReference type="ARBA" id="ARBA00023027"/>
    </source>
</evidence>
<evidence type="ECO:0000256" key="1">
    <source>
        <dbReference type="ARBA" id="ARBA00009986"/>
    </source>
</evidence>